<reference evidence="3 4" key="1">
    <citation type="submission" date="2017-10" db="EMBL/GenBank/DDBJ databases">
        <title>Comparative genomics in systemic dimorphic fungi from Ajellomycetaceae.</title>
        <authorList>
            <person name="Munoz J.F."/>
            <person name="Mcewen J.G."/>
            <person name="Clay O.K."/>
            <person name="Cuomo C.A."/>
        </authorList>
    </citation>
    <scope>NUCLEOTIDE SEQUENCE [LARGE SCALE GENOMIC DNA]</scope>
    <source>
        <strain evidence="3 4">UAMH5409</strain>
    </source>
</reference>
<evidence type="ECO:0000256" key="1">
    <source>
        <dbReference type="SAM" id="SignalP"/>
    </source>
</evidence>
<keyword evidence="4" id="KW-1185">Reference proteome</keyword>
<feature type="chain" id="PRO_5012541340" description="DUF7908 domain-containing protein" evidence="1">
    <location>
        <begin position="26"/>
        <end position="185"/>
    </location>
</feature>
<evidence type="ECO:0000313" key="4">
    <source>
        <dbReference type="Proteomes" id="UP000223968"/>
    </source>
</evidence>
<dbReference type="Pfam" id="PF25485">
    <property type="entry name" value="DUF7908"/>
    <property type="match status" value="1"/>
</dbReference>
<protein>
    <recommendedName>
        <fullName evidence="2">DUF7908 domain-containing protein</fullName>
    </recommendedName>
</protein>
<dbReference type="EMBL" id="PDNB01000269">
    <property type="protein sequence ID" value="PGG96734.1"/>
    <property type="molecule type" value="Genomic_DNA"/>
</dbReference>
<sequence>MSYHLRNLLTASLGIFCSCAGLADAQGAGPGTTLIEGYYWIRAVAPPNFHKYLQSNPVITESNAVLESHTTAGQFQIVDGQLVQLISEPGAPEEFLYGVVSTERFIDDKSLQLSFSIEQNTHGTFAWQGDTLTWSTPDIERPNTAAFYVCTDQLVYINLGAYMYQTPEGCADQTIHYYNDKVANE</sequence>
<evidence type="ECO:0000313" key="3">
    <source>
        <dbReference type="EMBL" id="PGG96734.1"/>
    </source>
</evidence>
<proteinExistence type="predicted"/>
<organism evidence="3 4">
    <name type="scientific">Helicocarpus griseus UAMH5409</name>
    <dbReference type="NCBI Taxonomy" id="1447875"/>
    <lineage>
        <taxon>Eukaryota</taxon>
        <taxon>Fungi</taxon>
        <taxon>Dikarya</taxon>
        <taxon>Ascomycota</taxon>
        <taxon>Pezizomycotina</taxon>
        <taxon>Eurotiomycetes</taxon>
        <taxon>Eurotiomycetidae</taxon>
        <taxon>Onygenales</taxon>
        <taxon>Ajellomycetaceae</taxon>
        <taxon>Helicocarpus</taxon>
    </lineage>
</organism>
<accession>A0A2B7WJC8</accession>
<dbReference type="STRING" id="1447875.A0A2B7WJC8"/>
<feature type="signal peptide" evidence="1">
    <location>
        <begin position="1"/>
        <end position="25"/>
    </location>
</feature>
<feature type="domain" description="DUF7908" evidence="2">
    <location>
        <begin position="47"/>
        <end position="178"/>
    </location>
</feature>
<dbReference type="OrthoDB" id="70316at2759"/>
<dbReference type="AlphaFoldDB" id="A0A2B7WJC8"/>
<gene>
    <name evidence="3" type="ORF">AJ79_09462</name>
</gene>
<name>A0A2B7WJC8_9EURO</name>
<dbReference type="PROSITE" id="PS51257">
    <property type="entry name" value="PROKAR_LIPOPROTEIN"/>
    <property type="match status" value="1"/>
</dbReference>
<keyword evidence="1" id="KW-0732">Signal</keyword>
<dbReference type="InterPro" id="IPR057230">
    <property type="entry name" value="DUF7908"/>
</dbReference>
<dbReference type="Proteomes" id="UP000223968">
    <property type="component" value="Unassembled WGS sequence"/>
</dbReference>
<comment type="caution">
    <text evidence="3">The sequence shown here is derived from an EMBL/GenBank/DDBJ whole genome shotgun (WGS) entry which is preliminary data.</text>
</comment>
<evidence type="ECO:0000259" key="2">
    <source>
        <dbReference type="Pfam" id="PF25485"/>
    </source>
</evidence>